<evidence type="ECO:0000313" key="1">
    <source>
        <dbReference type="EMBL" id="KAI8547549.1"/>
    </source>
</evidence>
<sequence>MVGESSGGVGGSEAAGDDPGLNGSPPRDSVRGKGTVIAEEEPTEIPVEYREQDIAFRPAASAATSSRHVPVTKQDIAEHLPDDRLARLLEENPDVGEIVLRAKEERARAIAAWEAAEKAERERERTGRSP</sequence>
<organism evidence="1 2">
    <name type="scientific">Rhododendron molle</name>
    <name type="common">Chinese azalea</name>
    <name type="synonym">Azalea mollis</name>
    <dbReference type="NCBI Taxonomy" id="49168"/>
    <lineage>
        <taxon>Eukaryota</taxon>
        <taxon>Viridiplantae</taxon>
        <taxon>Streptophyta</taxon>
        <taxon>Embryophyta</taxon>
        <taxon>Tracheophyta</taxon>
        <taxon>Spermatophyta</taxon>
        <taxon>Magnoliopsida</taxon>
        <taxon>eudicotyledons</taxon>
        <taxon>Gunneridae</taxon>
        <taxon>Pentapetalae</taxon>
        <taxon>asterids</taxon>
        <taxon>Ericales</taxon>
        <taxon>Ericaceae</taxon>
        <taxon>Ericoideae</taxon>
        <taxon>Rhodoreae</taxon>
        <taxon>Rhododendron</taxon>
    </lineage>
</organism>
<evidence type="ECO:0000313" key="2">
    <source>
        <dbReference type="Proteomes" id="UP001062846"/>
    </source>
</evidence>
<keyword evidence="2" id="KW-1185">Reference proteome</keyword>
<protein>
    <submittedName>
        <fullName evidence="1">Uncharacterized protein</fullName>
    </submittedName>
</protein>
<dbReference type="EMBL" id="CM046394">
    <property type="protein sequence ID" value="KAI8547549.1"/>
    <property type="molecule type" value="Genomic_DNA"/>
</dbReference>
<gene>
    <name evidence="1" type="ORF">RHMOL_Rhmol07G0204700</name>
</gene>
<comment type="caution">
    <text evidence="1">The sequence shown here is derived from an EMBL/GenBank/DDBJ whole genome shotgun (WGS) entry which is preliminary data.</text>
</comment>
<name>A0ACC0N3U9_RHOML</name>
<reference evidence="1" key="1">
    <citation type="submission" date="2022-02" db="EMBL/GenBank/DDBJ databases">
        <title>Plant Genome Project.</title>
        <authorList>
            <person name="Zhang R.-G."/>
        </authorList>
    </citation>
    <scope>NUCLEOTIDE SEQUENCE</scope>
    <source>
        <strain evidence="1">AT1</strain>
    </source>
</reference>
<accession>A0ACC0N3U9</accession>
<dbReference type="Proteomes" id="UP001062846">
    <property type="component" value="Chromosome 7"/>
</dbReference>
<proteinExistence type="predicted"/>